<protein>
    <submittedName>
        <fullName evidence="1">Uncharacterized protein</fullName>
    </submittedName>
</protein>
<reference evidence="1 2" key="1">
    <citation type="journal article" date="2016" name="Nat. Commun.">
        <title>Thousands of microbial genomes shed light on interconnected biogeochemical processes in an aquifer system.</title>
        <authorList>
            <person name="Anantharaman K."/>
            <person name="Brown C.T."/>
            <person name="Hug L.A."/>
            <person name="Sharon I."/>
            <person name="Castelle C.J."/>
            <person name="Probst A.J."/>
            <person name="Thomas B.C."/>
            <person name="Singh A."/>
            <person name="Wilkins M.J."/>
            <person name="Karaoz U."/>
            <person name="Brodie E.L."/>
            <person name="Williams K.H."/>
            <person name="Hubbard S.S."/>
            <person name="Banfield J.F."/>
        </authorList>
    </citation>
    <scope>NUCLEOTIDE SEQUENCE [LARGE SCALE GENOMIC DNA]</scope>
</reference>
<dbReference type="AlphaFoldDB" id="A0A1F6CSR1"/>
<organism evidence="1 2">
    <name type="scientific">Candidatus Kaiserbacteria bacterium RIFCSPHIGHO2_01_FULL_54_36b</name>
    <dbReference type="NCBI Taxonomy" id="1798483"/>
    <lineage>
        <taxon>Bacteria</taxon>
        <taxon>Candidatus Kaiseribacteriota</taxon>
    </lineage>
</organism>
<dbReference type="Proteomes" id="UP000176445">
    <property type="component" value="Unassembled WGS sequence"/>
</dbReference>
<proteinExistence type="predicted"/>
<comment type="caution">
    <text evidence="1">The sequence shown here is derived from an EMBL/GenBank/DDBJ whole genome shotgun (WGS) entry which is preliminary data.</text>
</comment>
<accession>A0A1F6CSR1</accession>
<evidence type="ECO:0000313" key="2">
    <source>
        <dbReference type="Proteomes" id="UP000176445"/>
    </source>
</evidence>
<dbReference type="EMBL" id="MFKW01000002">
    <property type="protein sequence ID" value="OGG52120.1"/>
    <property type="molecule type" value="Genomic_DNA"/>
</dbReference>
<name>A0A1F6CSR1_9BACT</name>
<sequence>MSLKRHFGGTQTKRSCLMTATSAVADGDEVHIAALEHLFGGKLKDLMRRVDEGTLPPVPVAMALQEIIEGRFVVGGLLKFVGYLKLKAVSRFVVADNFKVGNVIGGRRIGWIGENFQHHYGDVVEENVPARIVYIWELIKRSLDEPVITILGGADEPNTQTHLAHTFQFMELGEKGKGRLDGYANFGYKKSPKDGVLWVPNWDVRGGKFSVEAGSSSYPFESDDGNRVSGG</sequence>
<evidence type="ECO:0000313" key="1">
    <source>
        <dbReference type="EMBL" id="OGG52120.1"/>
    </source>
</evidence>
<gene>
    <name evidence="1" type="ORF">A2704_01245</name>
</gene>